<accession>A0A9Q0GP81</accession>
<gene>
    <name evidence="2" type="ORF">NE237_027801</name>
</gene>
<dbReference type="OrthoDB" id="1883087at2759"/>
<dbReference type="Gene3D" id="2.60.210.10">
    <property type="entry name" value="Apoptosis, Tumor Necrosis Factor Receptor Associated Protein 2, Chain A"/>
    <property type="match status" value="2"/>
</dbReference>
<dbReference type="SUPFAM" id="SSF49599">
    <property type="entry name" value="TRAF domain-like"/>
    <property type="match status" value="2"/>
</dbReference>
<organism evidence="2 3">
    <name type="scientific">Protea cynaroides</name>
    <dbReference type="NCBI Taxonomy" id="273540"/>
    <lineage>
        <taxon>Eukaryota</taxon>
        <taxon>Viridiplantae</taxon>
        <taxon>Streptophyta</taxon>
        <taxon>Embryophyta</taxon>
        <taxon>Tracheophyta</taxon>
        <taxon>Spermatophyta</taxon>
        <taxon>Magnoliopsida</taxon>
        <taxon>Proteales</taxon>
        <taxon>Proteaceae</taxon>
        <taxon>Protea</taxon>
    </lineage>
</organism>
<evidence type="ECO:0000259" key="1">
    <source>
        <dbReference type="PROSITE" id="PS50144"/>
    </source>
</evidence>
<comment type="caution">
    <text evidence="2">The sequence shown here is derived from an EMBL/GenBank/DDBJ whole genome shotgun (WGS) entry which is preliminary data.</text>
</comment>
<name>A0A9Q0GP81_9MAGN</name>
<dbReference type="InterPro" id="IPR002083">
    <property type="entry name" value="MATH/TRAF_dom"/>
</dbReference>
<dbReference type="PROSITE" id="PS50144">
    <property type="entry name" value="MATH"/>
    <property type="match status" value="2"/>
</dbReference>
<feature type="domain" description="MATH" evidence="1">
    <location>
        <begin position="17"/>
        <end position="153"/>
    </location>
</feature>
<dbReference type="InterPro" id="IPR008974">
    <property type="entry name" value="TRAF-like"/>
</dbReference>
<dbReference type="PANTHER" id="PTHR46162:SF2">
    <property type="entry name" value="ANKYRIN REPEAT-CONTAINING PROTEIN-RELATED"/>
    <property type="match status" value="1"/>
</dbReference>
<dbReference type="AlphaFoldDB" id="A0A9Q0GP81"/>
<protein>
    <recommendedName>
        <fullName evidence="1">MATH domain-containing protein</fullName>
    </recommendedName>
</protein>
<dbReference type="Pfam" id="PF22486">
    <property type="entry name" value="MATH_2"/>
    <property type="match status" value="2"/>
</dbReference>
<sequence length="306" mass="34813">MEELNPGIKRSFRDVAPSHYIFKIESFSSFLKNSIDKHESLEFEAGGYQWRLALHPNGNKSRKGQDHISLYLVIAQPSSLPPNWEINVIFSLFVHDQIHDKYLTVQDATGGGVRRFHALKTEWGFDQFIQLSTFNDPANGFLLDDTCAFGAEVFVIESAMKAELFSMIKNATAKTYILKIPRFSLMEDRVSEVFIAGDYKWDIQVYPRGYSNWKGVSLSIFLNADFGTLPSNRQVYVNKSVRVVDQISGQDVEHKVKSYYSASTTCRGWSNFLQLGDLKIPEKGYLLNDTCIIEAEVTVLGFVDKF</sequence>
<feature type="domain" description="MATH" evidence="1">
    <location>
        <begin position="173"/>
        <end position="297"/>
    </location>
</feature>
<keyword evidence="3" id="KW-1185">Reference proteome</keyword>
<dbReference type="EMBL" id="JAMYWD010000012">
    <property type="protein sequence ID" value="KAJ4950969.1"/>
    <property type="molecule type" value="Genomic_DNA"/>
</dbReference>
<evidence type="ECO:0000313" key="2">
    <source>
        <dbReference type="EMBL" id="KAJ4950969.1"/>
    </source>
</evidence>
<evidence type="ECO:0000313" key="3">
    <source>
        <dbReference type="Proteomes" id="UP001141806"/>
    </source>
</evidence>
<dbReference type="CDD" id="cd00121">
    <property type="entry name" value="MATH"/>
    <property type="match status" value="2"/>
</dbReference>
<dbReference type="Proteomes" id="UP001141806">
    <property type="component" value="Unassembled WGS sequence"/>
</dbReference>
<reference evidence="2" key="1">
    <citation type="journal article" date="2023" name="Plant J.">
        <title>The genome of the king protea, Protea cynaroides.</title>
        <authorList>
            <person name="Chang J."/>
            <person name="Duong T.A."/>
            <person name="Schoeman C."/>
            <person name="Ma X."/>
            <person name="Roodt D."/>
            <person name="Barker N."/>
            <person name="Li Z."/>
            <person name="Van de Peer Y."/>
            <person name="Mizrachi E."/>
        </authorList>
    </citation>
    <scope>NUCLEOTIDE SEQUENCE</scope>
    <source>
        <tissue evidence="2">Young leaves</tissue>
    </source>
</reference>
<dbReference type="SMART" id="SM00061">
    <property type="entry name" value="MATH"/>
    <property type="match status" value="2"/>
</dbReference>
<proteinExistence type="predicted"/>
<dbReference type="PANTHER" id="PTHR46162">
    <property type="entry name" value="TRAF-LIKE FAMILY PROTEIN"/>
    <property type="match status" value="1"/>
</dbReference>